<name>A0A399D3V6_9BACT</name>
<gene>
    <name evidence="1" type="ORF">D1164_09485</name>
</gene>
<evidence type="ECO:0000313" key="2">
    <source>
        <dbReference type="Proteomes" id="UP000266441"/>
    </source>
</evidence>
<dbReference type="RefSeq" id="WP_119349733.1">
    <property type="nucleotide sequence ID" value="NZ_QWET01000006.1"/>
</dbReference>
<dbReference type="AlphaFoldDB" id="A0A399D3V6"/>
<dbReference type="OrthoDB" id="5177801at2"/>
<dbReference type="EMBL" id="QWET01000006">
    <property type="protein sequence ID" value="RIH65352.1"/>
    <property type="molecule type" value="Genomic_DNA"/>
</dbReference>
<keyword evidence="2" id="KW-1185">Reference proteome</keyword>
<dbReference type="Proteomes" id="UP000266441">
    <property type="component" value="Unassembled WGS sequence"/>
</dbReference>
<proteinExistence type="predicted"/>
<protein>
    <submittedName>
        <fullName evidence="1">Uncharacterized protein</fullName>
    </submittedName>
</protein>
<organism evidence="1 2">
    <name type="scientific">Mariniphaga sediminis</name>
    <dbReference type="NCBI Taxonomy" id="1628158"/>
    <lineage>
        <taxon>Bacteria</taxon>
        <taxon>Pseudomonadati</taxon>
        <taxon>Bacteroidota</taxon>
        <taxon>Bacteroidia</taxon>
        <taxon>Marinilabiliales</taxon>
        <taxon>Prolixibacteraceae</taxon>
        <taxon>Mariniphaga</taxon>
    </lineage>
</organism>
<sequence>MSYSILYRELFRTKILHRFFLDKGTDDFSSMNEEEQLNRLEDYDFETFLSLHPTQATRQKLNGYNLVFKTISSGFTVWSKVDENNDALPFISLPDDLDFTFLVQIKDSRFYNYTDLKLEDAGKMYYLSNRRLATEPNSFPLIDKAGGNFHVDEDFILSEDGENAELEQLQPSEKMNLLGLVRIFMKGDNSSLHVTNAQNEIQDPAQTFEVVFKNRNTIWRYLFDANQQVTGGDDVKKENGNSKVLITKTEHPLTKNGFISIELDGIELPNPGVSLIKPDVSDDTIYSEIYM</sequence>
<accession>A0A399D3V6</accession>
<evidence type="ECO:0000313" key="1">
    <source>
        <dbReference type="EMBL" id="RIH65352.1"/>
    </source>
</evidence>
<reference evidence="1 2" key="1">
    <citation type="journal article" date="2015" name="Int. J. Syst. Evol. Microbiol.">
        <title>Mariniphaga sediminis sp. nov., isolated from coastal sediment.</title>
        <authorList>
            <person name="Wang F.Q."/>
            <person name="Shen Q.Y."/>
            <person name="Chen G.J."/>
            <person name="Du Z.J."/>
        </authorList>
    </citation>
    <scope>NUCLEOTIDE SEQUENCE [LARGE SCALE GENOMIC DNA]</scope>
    <source>
        <strain evidence="1 2">SY21</strain>
    </source>
</reference>
<comment type="caution">
    <text evidence="1">The sequence shown here is derived from an EMBL/GenBank/DDBJ whole genome shotgun (WGS) entry which is preliminary data.</text>
</comment>